<dbReference type="Pfam" id="PF20553">
    <property type="entry name" value="Methyltransf_35"/>
    <property type="match status" value="1"/>
</dbReference>
<proteinExistence type="predicted"/>
<name>A0ABM6TCP3_9CAUL</name>
<accession>A0ABM6TCP3</accession>
<dbReference type="InterPro" id="IPR046788">
    <property type="entry name" value="Methyltransf_35"/>
</dbReference>
<gene>
    <name evidence="1" type="ORF">B7G68_02320</name>
</gene>
<dbReference type="EMBL" id="CP027850">
    <property type="protein sequence ID" value="AVQ00798.1"/>
    <property type="molecule type" value="Genomic_DNA"/>
</dbReference>
<sequence length="315" mass="34564">MASFDTVNYSLRPNKAIQRQIVFDGLDQIDRVVPLRTSLYIGFGSVWFTDFILAHRRLGITDMISIENKAIGAARARFNAPFKSVKVEEGDSNAVLGNLANNEVLCSKQWIVWLDYDRSLSQEVLNDIVTVMTHASENSILLITINASPGSLGKSPRVREAYIRGLLGDSVSQDYGASNFEAESIVETLSTSLRAYIIDKAVQLGRPGGYVPAFNMSYRDGAPMLTVGGVLPALGARPAIRATVNEPTWPGSPTIPIQAPPLTLKEVGALQRLLPAARPPSRAALRRLGFDLEEEQLAAYCEHYKRYPAFLQVVT</sequence>
<keyword evidence="2" id="KW-1185">Reference proteome</keyword>
<dbReference type="RefSeq" id="WP_013077633.1">
    <property type="nucleotide sequence ID" value="NZ_CP027850.1"/>
</dbReference>
<organism evidence="1 2">
    <name type="scientific">Caulobacter segnis</name>
    <dbReference type="NCBI Taxonomy" id="88688"/>
    <lineage>
        <taxon>Bacteria</taxon>
        <taxon>Pseudomonadati</taxon>
        <taxon>Pseudomonadota</taxon>
        <taxon>Alphaproteobacteria</taxon>
        <taxon>Caulobacterales</taxon>
        <taxon>Caulobacteraceae</taxon>
        <taxon>Caulobacter</taxon>
    </lineage>
</organism>
<evidence type="ECO:0000313" key="2">
    <source>
        <dbReference type="Proteomes" id="UP000240527"/>
    </source>
</evidence>
<evidence type="ECO:0000313" key="1">
    <source>
        <dbReference type="EMBL" id="AVQ00798.1"/>
    </source>
</evidence>
<protein>
    <submittedName>
        <fullName evidence="1">Uncharacterized protein</fullName>
    </submittedName>
</protein>
<reference evidence="1 2" key="1">
    <citation type="journal article" date="2015" name="Biotechnol. Bioeng.">
        <title>Genome sequence and phenotypic characterization of Caulobacter segnis.</title>
        <authorList>
            <person name="Patel S."/>
            <person name="Fletcher B."/>
            <person name="Scott D.C."/>
            <person name="Ely B."/>
        </authorList>
    </citation>
    <scope>NUCLEOTIDE SEQUENCE [LARGE SCALE GENOMIC DNA]</scope>
    <source>
        <strain evidence="1 2">TK0059</strain>
    </source>
</reference>
<dbReference type="Proteomes" id="UP000240527">
    <property type="component" value="Chromosome"/>
</dbReference>